<dbReference type="AlphaFoldDB" id="A0A385SVN4"/>
<sequence>MEIEEVDRKVKAAIGFESMGFYEHKNYDRNYYMFKKSGEAIYEISYEFFPKGILEILNFSWIHYSIIFPKVNRILMAVLNNATYTDSHGSPVTADFYDTTLLDRVENVDAMQDFRQANRVEPFIENSSYYEHRLVRACAVQRQGIDQFVLPFFETYSSLQHVNDLFIKTTEFEKVGSRMNNHPALKRMIILKLCDNPEYGRFTAWFERRLLDAINKGMKEYESYLAAAIALKACLDQEQYKTLTIDGS</sequence>
<dbReference type="OrthoDB" id="1374941at2"/>
<name>A0A385SVN4_9BACT</name>
<evidence type="ECO:0000313" key="2">
    <source>
        <dbReference type="Proteomes" id="UP000266183"/>
    </source>
</evidence>
<proteinExistence type="predicted"/>
<dbReference type="KEGG" id="chk:D4L85_31780"/>
<keyword evidence="2" id="KW-1185">Reference proteome</keyword>
<accession>A0A385SVN4</accession>
<reference evidence="2" key="1">
    <citation type="submission" date="2018-09" db="EMBL/GenBank/DDBJ databases">
        <title>Chryseolinea sp. KIS68-18 isolated from soil.</title>
        <authorList>
            <person name="Weon H.-Y."/>
            <person name="Kwon S.-W."/>
            <person name="Lee S.A."/>
        </authorList>
    </citation>
    <scope>NUCLEOTIDE SEQUENCE [LARGE SCALE GENOMIC DNA]</scope>
    <source>
        <strain evidence="2">KIS68-18</strain>
    </source>
</reference>
<dbReference type="RefSeq" id="WP_119758135.1">
    <property type="nucleotide sequence ID" value="NZ_CP032382.1"/>
</dbReference>
<dbReference type="Proteomes" id="UP000266183">
    <property type="component" value="Chromosome"/>
</dbReference>
<evidence type="ECO:0008006" key="3">
    <source>
        <dbReference type="Google" id="ProtNLM"/>
    </source>
</evidence>
<protein>
    <recommendedName>
        <fullName evidence="3">DUF4304 domain-containing protein</fullName>
    </recommendedName>
</protein>
<dbReference type="EMBL" id="CP032382">
    <property type="protein sequence ID" value="AYB34882.1"/>
    <property type="molecule type" value="Genomic_DNA"/>
</dbReference>
<evidence type="ECO:0000313" key="1">
    <source>
        <dbReference type="EMBL" id="AYB34882.1"/>
    </source>
</evidence>
<gene>
    <name evidence="1" type="ORF">D4L85_31780</name>
</gene>
<organism evidence="1 2">
    <name type="scientific">Chryseolinea soli</name>
    <dbReference type="NCBI Taxonomy" id="2321403"/>
    <lineage>
        <taxon>Bacteria</taxon>
        <taxon>Pseudomonadati</taxon>
        <taxon>Bacteroidota</taxon>
        <taxon>Cytophagia</taxon>
        <taxon>Cytophagales</taxon>
        <taxon>Fulvivirgaceae</taxon>
        <taxon>Chryseolinea</taxon>
    </lineage>
</organism>